<organism evidence="2 4">
    <name type="scientific">Wallemia ichthyophaga</name>
    <dbReference type="NCBI Taxonomy" id="245174"/>
    <lineage>
        <taxon>Eukaryota</taxon>
        <taxon>Fungi</taxon>
        <taxon>Dikarya</taxon>
        <taxon>Basidiomycota</taxon>
        <taxon>Wallemiomycotina</taxon>
        <taxon>Wallemiomycetes</taxon>
        <taxon>Wallemiales</taxon>
        <taxon>Wallemiaceae</taxon>
        <taxon>Wallemia</taxon>
    </lineage>
</organism>
<proteinExistence type="predicted"/>
<accession>A0A4T0HYE2</accession>
<reference evidence="3 4" key="1">
    <citation type="submission" date="2019-03" db="EMBL/GenBank/DDBJ databases">
        <title>Sequencing 23 genomes of Wallemia ichthyophaga.</title>
        <authorList>
            <person name="Gostincar C."/>
        </authorList>
    </citation>
    <scope>NUCLEOTIDE SEQUENCE [LARGE SCALE GENOMIC DNA]</scope>
    <source>
        <strain evidence="2 4">EXF-6200</strain>
        <strain evidence="1 3">EXF-8621</strain>
    </source>
</reference>
<dbReference type="AlphaFoldDB" id="A0A4T0HYE2"/>
<dbReference type="OrthoDB" id="3345971at2759"/>
<evidence type="ECO:0008006" key="5">
    <source>
        <dbReference type="Google" id="ProtNLM"/>
    </source>
</evidence>
<sequence length="399" mass="45518">MPATLHIDLPRSHNVITHSPDEPEKELAGIATLNLPTKRFIKSIDVDLKCVEEVHLSRGKEKHELLSERFNICGEETLDAGVHELDFFFYIPNTFVYERHSHGTCFQYLKATVIFNEWIALPLSRKLDLLFAAHPIGWGYIPFGESVQSSIEGLGPVEVAFNTRHLTVSCVIEMEMHLPQAVADLRVHGIRLSVEQATMLFSRNDQHYKETLPPKTVAILNQGTNTLNSNILPDRLSQTYPIKARYLARLPDDTVIRGSHCDYTDCAIRSTHKLVLEIWHSTHSNPLVYRARIALPVRIPHCLLSFDSVLLPRYEDHVKMERLCENDERKYAGIGKERQESCNCTKSYEEAKAVAMSIHDIVSPIGKSRSGRVEKEGFYVSPNDFELSKRNDPPKYLYD</sequence>
<dbReference type="EMBL" id="SPOF01000074">
    <property type="protein sequence ID" value="TIB07841.1"/>
    <property type="molecule type" value="Genomic_DNA"/>
</dbReference>
<dbReference type="EMBL" id="SPOI01000105">
    <property type="protein sequence ID" value="TIB37352.1"/>
    <property type="molecule type" value="Genomic_DNA"/>
</dbReference>
<dbReference type="Proteomes" id="UP000310689">
    <property type="component" value="Unassembled WGS sequence"/>
</dbReference>
<evidence type="ECO:0000313" key="2">
    <source>
        <dbReference type="EMBL" id="TIB37352.1"/>
    </source>
</evidence>
<evidence type="ECO:0000313" key="1">
    <source>
        <dbReference type="EMBL" id="TIB07841.1"/>
    </source>
</evidence>
<name>A0A4T0HYE2_WALIC</name>
<dbReference type="OMA" id="CAIRSTH"/>
<dbReference type="Proteomes" id="UP000306954">
    <property type="component" value="Unassembled WGS sequence"/>
</dbReference>
<evidence type="ECO:0000313" key="4">
    <source>
        <dbReference type="Proteomes" id="UP000310689"/>
    </source>
</evidence>
<gene>
    <name evidence="2" type="ORF">E3P86_02226</name>
    <name evidence="1" type="ORF">E3P90_03890</name>
</gene>
<evidence type="ECO:0000313" key="3">
    <source>
        <dbReference type="Proteomes" id="UP000306954"/>
    </source>
</evidence>
<protein>
    <recommendedName>
        <fullName evidence="5">Arrestin C-terminal-like domain-containing protein</fullName>
    </recommendedName>
</protein>
<comment type="caution">
    <text evidence="2">The sequence shown here is derived from an EMBL/GenBank/DDBJ whole genome shotgun (WGS) entry which is preliminary data.</text>
</comment>